<dbReference type="Proteomes" id="UP001595645">
    <property type="component" value="Unassembled WGS sequence"/>
</dbReference>
<feature type="compositionally biased region" description="Low complexity" evidence="1">
    <location>
        <begin position="320"/>
        <end position="364"/>
    </location>
</feature>
<feature type="region of interest" description="Disordered" evidence="1">
    <location>
        <begin position="160"/>
        <end position="180"/>
    </location>
</feature>
<feature type="region of interest" description="Disordered" evidence="1">
    <location>
        <begin position="278"/>
        <end position="427"/>
    </location>
</feature>
<name>A0ABV7P320_9PSEU</name>
<organism evidence="2 3">
    <name type="scientific">Amycolatopsis speibonae</name>
    <dbReference type="NCBI Taxonomy" id="1450224"/>
    <lineage>
        <taxon>Bacteria</taxon>
        <taxon>Bacillati</taxon>
        <taxon>Actinomycetota</taxon>
        <taxon>Actinomycetes</taxon>
        <taxon>Pseudonocardiales</taxon>
        <taxon>Pseudonocardiaceae</taxon>
        <taxon>Amycolatopsis</taxon>
    </lineage>
</organism>
<sequence length="550" mass="55127">MDTREQPPVDDPALQYLTVEQLSQLINEVSPDGFYERAAAFDNATARLEQIQDDLERETRNMWEAWNGRVAESFEDLVLRLTGLTGAVVQAMASPGYGAALRQAGDALARAQQRLRDLQTQNRQGDIAAVRQVLHDLSTAYRDLGVGILPLPEAVTEQPAGVNATGGAQGSGGGGGAATFATPGPQAVVQTGHHLGGTGAQAGPSPVPFAAFASLGVSNQAGPAAPGRQTVSPRSAGDEGDRVVPAVLGRGAAPAPLPMSGQESEKRHSEVAAVLGRTVKATEARPSAPKQKTSVAKHPVETEDQQVEPSAKAGEVVATSAGPVSHGPPVSSVPPVAGATQPSTAASTPAPEVARATAASASVPAAPPTPVPAPAAAMPAHTSGPGHVPSPHQPGSAALPSPAGHAAGPPHPGKAPMEAALPASPTFRPVNGGLDAIAPLDAPPLAPAGAGTGRVGGDSSFMGGYGGPMSRGVQGPDDSTNNRHPSGLIGPDGVVWNGAGDGAVVLGRPAAPPSPAAEDDGPLRGKDPESTDRPASSPQVLGRSNSRRES</sequence>
<dbReference type="SUPFAM" id="SSF140453">
    <property type="entry name" value="EsxAB dimer-like"/>
    <property type="match status" value="1"/>
</dbReference>
<dbReference type="RefSeq" id="WP_378241386.1">
    <property type="nucleotide sequence ID" value="NZ_JBHRWK010000038.1"/>
</dbReference>
<comment type="caution">
    <text evidence="2">The sequence shown here is derived from an EMBL/GenBank/DDBJ whole genome shotgun (WGS) entry which is preliminary data.</text>
</comment>
<gene>
    <name evidence="2" type="ORF">ACFOSH_24515</name>
</gene>
<protein>
    <recommendedName>
        <fullName evidence="4">WXG100 family type VII secretion target</fullName>
    </recommendedName>
</protein>
<dbReference type="EMBL" id="JBHRWK010000038">
    <property type="protein sequence ID" value="MFC3452613.1"/>
    <property type="molecule type" value="Genomic_DNA"/>
</dbReference>
<feature type="compositionally biased region" description="Low complexity" evidence="1">
    <location>
        <begin position="394"/>
        <end position="408"/>
    </location>
</feature>
<feature type="compositionally biased region" description="Polar residues" evidence="1">
    <location>
        <begin position="533"/>
        <end position="544"/>
    </location>
</feature>
<evidence type="ECO:0000256" key="1">
    <source>
        <dbReference type="SAM" id="MobiDB-lite"/>
    </source>
</evidence>
<evidence type="ECO:0000313" key="3">
    <source>
        <dbReference type="Proteomes" id="UP001595645"/>
    </source>
</evidence>
<feature type="region of interest" description="Disordered" evidence="1">
    <location>
        <begin position="448"/>
        <end position="550"/>
    </location>
</feature>
<feature type="compositionally biased region" description="Gly residues" evidence="1">
    <location>
        <begin position="167"/>
        <end position="177"/>
    </location>
</feature>
<feature type="compositionally biased region" description="Low complexity" evidence="1">
    <location>
        <begin position="374"/>
        <end position="383"/>
    </location>
</feature>
<feature type="compositionally biased region" description="Basic and acidic residues" evidence="1">
    <location>
        <begin position="521"/>
        <end position="532"/>
    </location>
</feature>
<reference evidence="3" key="1">
    <citation type="journal article" date="2019" name="Int. J. Syst. Evol. Microbiol.">
        <title>The Global Catalogue of Microorganisms (GCM) 10K type strain sequencing project: providing services to taxonomists for standard genome sequencing and annotation.</title>
        <authorList>
            <consortium name="The Broad Institute Genomics Platform"/>
            <consortium name="The Broad Institute Genome Sequencing Center for Infectious Disease"/>
            <person name="Wu L."/>
            <person name="Ma J."/>
        </authorList>
    </citation>
    <scope>NUCLEOTIDE SEQUENCE [LARGE SCALE GENOMIC DNA]</scope>
    <source>
        <strain evidence="3">CGMCC 4.7676</strain>
    </source>
</reference>
<proteinExistence type="predicted"/>
<feature type="region of interest" description="Disordered" evidence="1">
    <location>
        <begin position="220"/>
        <end position="241"/>
    </location>
</feature>
<feature type="region of interest" description="Disordered" evidence="1">
    <location>
        <begin position="251"/>
        <end position="270"/>
    </location>
</feature>
<accession>A0ABV7P320</accession>
<evidence type="ECO:0000313" key="2">
    <source>
        <dbReference type="EMBL" id="MFC3452613.1"/>
    </source>
</evidence>
<evidence type="ECO:0008006" key="4">
    <source>
        <dbReference type="Google" id="ProtNLM"/>
    </source>
</evidence>
<keyword evidence="3" id="KW-1185">Reference proteome</keyword>
<dbReference type="InterPro" id="IPR036689">
    <property type="entry name" value="ESAT-6-like_sf"/>
</dbReference>